<evidence type="ECO:0000256" key="1">
    <source>
        <dbReference type="SAM" id="Phobius"/>
    </source>
</evidence>
<feature type="transmembrane region" description="Helical" evidence="1">
    <location>
        <begin position="265"/>
        <end position="287"/>
    </location>
</feature>
<keyword evidence="3" id="KW-1185">Reference proteome</keyword>
<feature type="transmembrane region" description="Helical" evidence="1">
    <location>
        <begin position="353"/>
        <end position="377"/>
    </location>
</feature>
<feature type="transmembrane region" description="Helical" evidence="1">
    <location>
        <begin position="307"/>
        <end position="332"/>
    </location>
</feature>
<sequence>MNRPITALLAALDAVIVVAIGVGIPLIPLTILWATQFGLAIDWLVFWRASGDAWLLGNGVDVLFTIDPDLALRLALDGAQVPFEVGIAPLGFALVTVLLGARSGRRLAATPYPVTGAVVGVVSLGVLAGLVALSVRDPAAVPSLAQSLLYPAFVYAIGLAIGYAWTSRRVAPVEFGATSGIRRRWSTRLSAIAPGDRGLVALVLRAGTIAAAGVVGLAAVAMALILVFGFSSIVSLYESLQAGLLGGISLTLAQLALLPNLIIWTASWFVGPGFALGAGSAVSPLGTQIGLVPSLPVFGALPHGTPALGFAGLLVPIVVGYLTAAVLRPAFLANVNGRIGPSLSTARTGGARALRLVLTAVGGGVVGASILALLALWSGGAAGPGRLAEVGPDAGWVWVWAFVELTASMLLGLLAGARTGGPGAADRL</sequence>
<reference evidence="2 3" key="1">
    <citation type="submission" date="2016-10" db="EMBL/GenBank/DDBJ databases">
        <authorList>
            <person name="de Groot N.N."/>
        </authorList>
    </citation>
    <scope>NUCLEOTIDE SEQUENCE [LARGE SCALE GENOMIC DNA]</scope>
    <source>
        <strain evidence="2 3">CGMCC 4.3491</strain>
    </source>
</reference>
<gene>
    <name evidence="2" type="ORF">SAMN05216554_0306</name>
</gene>
<proteinExistence type="predicted"/>
<feature type="transmembrane region" description="Helical" evidence="1">
    <location>
        <begin position="240"/>
        <end position="258"/>
    </location>
</feature>
<dbReference type="Proteomes" id="UP000198891">
    <property type="component" value="Unassembled WGS sequence"/>
</dbReference>
<dbReference type="Pfam" id="PF19877">
    <property type="entry name" value="DUF6350"/>
    <property type="match status" value="1"/>
</dbReference>
<feature type="transmembrane region" description="Helical" evidence="1">
    <location>
        <begin position="209"/>
        <end position="234"/>
    </location>
</feature>
<feature type="transmembrane region" description="Helical" evidence="1">
    <location>
        <begin position="397"/>
        <end position="417"/>
    </location>
</feature>
<keyword evidence="1" id="KW-1133">Transmembrane helix</keyword>
<dbReference type="STRING" id="381665.SAMN05216554_0306"/>
<evidence type="ECO:0000313" key="3">
    <source>
        <dbReference type="Proteomes" id="UP000198891"/>
    </source>
</evidence>
<feature type="transmembrane region" description="Helical" evidence="1">
    <location>
        <begin position="112"/>
        <end position="135"/>
    </location>
</feature>
<dbReference type="OrthoDB" id="3742900at2"/>
<keyword evidence="1" id="KW-0472">Membrane</keyword>
<feature type="transmembrane region" description="Helical" evidence="1">
    <location>
        <begin position="147"/>
        <end position="165"/>
    </location>
</feature>
<protein>
    <submittedName>
        <fullName evidence="2">Uncharacterized protein</fullName>
    </submittedName>
</protein>
<evidence type="ECO:0000313" key="2">
    <source>
        <dbReference type="EMBL" id="SDY43280.1"/>
    </source>
</evidence>
<accession>A0A1H3JTG8</accession>
<dbReference type="EMBL" id="FNPZ01000001">
    <property type="protein sequence ID" value="SDY43280.1"/>
    <property type="molecule type" value="Genomic_DNA"/>
</dbReference>
<dbReference type="InterPro" id="IPR045931">
    <property type="entry name" value="DUF6350"/>
</dbReference>
<dbReference type="RefSeq" id="WP_092547827.1">
    <property type="nucleotide sequence ID" value="NZ_FNPZ01000001.1"/>
</dbReference>
<feature type="transmembrane region" description="Helical" evidence="1">
    <location>
        <begin position="81"/>
        <end position="100"/>
    </location>
</feature>
<dbReference type="AlphaFoldDB" id="A0A1H3JTG8"/>
<keyword evidence="1" id="KW-0812">Transmembrane</keyword>
<feature type="transmembrane region" description="Helical" evidence="1">
    <location>
        <begin position="7"/>
        <end position="34"/>
    </location>
</feature>
<organism evidence="2 3">
    <name type="scientific">Herbiconiux ginsengi</name>
    <dbReference type="NCBI Taxonomy" id="381665"/>
    <lineage>
        <taxon>Bacteria</taxon>
        <taxon>Bacillati</taxon>
        <taxon>Actinomycetota</taxon>
        <taxon>Actinomycetes</taxon>
        <taxon>Micrococcales</taxon>
        <taxon>Microbacteriaceae</taxon>
        <taxon>Herbiconiux</taxon>
    </lineage>
</organism>
<name>A0A1H3JTG8_9MICO</name>